<comment type="caution">
    <text evidence="1">The sequence shown here is derived from an EMBL/GenBank/DDBJ whole genome shotgun (WGS) entry which is preliminary data.</text>
</comment>
<name>A0ACC0TUG8_9AGAM</name>
<sequence length="383" mass="42889">MSSATSALQASLERHNETFETLLSLIPARYYLVRDDNFDSGTSKYHKNKKMKQAPKQAIKEASKKARREKLNPANNRSILDIQNERLASNSKGKEKASTPDNSDGDVPSAADADFQMQDTESGPEDHASQDVPLSQPESIETLRAKLHAKIEAMRSKNRGGSEGNSKDELLEERRLHRAAMRERRRKETKAKILKEKERKGKTAPSVKTQLLVTNSAPSHSELDNHLTNVAFSSVAEPSSSNHTGSRLKSSSNPTQALQQLTSRKEKLIALPEERRKQIEEREKWGKAAARMEGIKVADDETRLKKAAKRNEKQKTKNKKAWADRKEQLAANMAARQKKRADNIASRNEKRKEKHKGAKGKSRPGFEGKAFGKGTSKPRARGK</sequence>
<dbReference type="EMBL" id="JAGFNK010000575">
    <property type="protein sequence ID" value="KAI9448647.1"/>
    <property type="molecule type" value="Genomic_DNA"/>
</dbReference>
<evidence type="ECO:0000313" key="2">
    <source>
        <dbReference type="Proteomes" id="UP001207468"/>
    </source>
</evidence>
<protein>
    <submittedName>
        <fullName evidence="1">Surfeit locus protein 6-domain-containing protein</fullName>
    </submittedName>
</protein>
<dbReference type="Proteomes" id="UP001207468">
    <property type="component" value="Unassembled WGS sequence"/>
</dbReference>
<organism evidence="1 2">
    <name type="scientific">Russula earlei</name>
    <dbReference type="NCBI Taxonomy" id="71964"/>
    <lineage>
        <taxon>Eukaryota</taxon>
        <taxon>Fungi</taxon>
        <taxon>Dikarya</taxon>
        <taxon>Basidiomycota</taxon>
        <taxon>Agaricomycotina</taxon>
        <taxon>Agaricomycetes</taxon>
        <taxon>Russulales</taxon>
        <taxon>Russulaceae</taxon>
        <taxon>Russula</taxon>
    </lineage>
</organism>
<accession>A0ACC0TUG8</accession>
<gene>
    <name evidence="1" type="ORF">F5148DRAFT_1250926</name>
</gene>
<reference evidence="1" key="1">
    <citation type="submission" date="2021-03" db="EMBL/GenBank/DDBJ databases">
        <title>Evolutionary priming and transition to the ectomycorrhizal habit in an iconic lineage of mushroom-forming fungi: is preadaptation a requirement?</title>
        <authorList>
            <consortium name="DOE Joint Genome Institute"/>
            <person name="Looney B.P."/>
            <person name="Miyauchi S."/>
            <person name="Morin E."/>
            <person name="Drula E."/>
            <person name="Courty P.E."/>
            <person name="Chicoki N."/>
            <person name="Fauchery L."/>
            <person name="Kohler A."/>
            <person name="Kuo A."/>
            <person name="LaButti K."/>
            <person name="Pangilinan J."/>
            <person name="Lipzen A."/>
            <person name="Riley R."/>
            <person name="Andreopoulos W."/>
            <person name="He G."/>
            <person name="Johnson J."/>
            <person name="Barry K.W."/>
            <person name="Grigoriev I.V."/>
            <person name="Nagy L."/>
            <person name="Hibbett D."/>
            <person name="Henrissat B."/>
            <person name="Matheny P.B."/>
            <person name="Labbe J."/>
            <person name="Martin A.F."/>
        </authorList>
    </citation>
    <scope>NUCLEOTIDE SEQUENCE</scope>
    <source>
        <strain evidence="1">BPL698</strain>
    </source>
</reference>
<evidence type="ECO:0000313" key="1">
    <source>
        <dbReference type="EMBL" id="KAI9448647.1"/>
    </source>
</evidence>
<keyword evidence="2" id="KW-1185">Reference proteome</keyword>
<proteinExistence type="predicted"/>